<sequence length="68" mass="7267">MWYVELTLGASKVQPVAMGGLCGGTHPGLVRMLPNGLLDPCAVLFRPGTRITASMFTNARCMGEEKVD</sequence>
<evidence type="ECO:0000313" key="1">
    <source>
        <dbReference type="EMBL" id="OTG38151.1"/>
    </source>
</evidence>
<organism evidence="1 2">
    <name type="scientific">Helianthus annuus</name>
    <name type="common">Common sunflower</name>
    <dbReference type="NCBI Taxonomy" id="4232"/>
    <lineage>
        <taxon>Eukaryota</taxon>
        <taxon>Viridiplantae</taxon>
        <taxon>Streptophyta</taxon>
        <taxon>Embryophyta</taxon>
        <taxon>Tracheophyta</taxon>
        <taxon>Spermatophyta</taxon>
        <taxon>Magnoliopsida</taxon>
        <taxon>eudicotyledons</taxon>
        <taxon>Gunneridae</taxon>
        <taxon>Pentapetalae</taxon>
        <taxon>asterids</taxon>
        <taxon>campanulids</taxon>
        <taxon>Asterales</taxon>
        <taxon>Asteraceae</taxon>
        <taxon>Asteroideae</taxon>
        <taxon>Heliantheae alliance</taxon>
        <taxon>Heliantheae</taxon>
        <taxon>Helianthus</taxon>
    </lineage>
</organism>
<proteinExistence type="predicted"/>
<protein>
    <submittedName>
        <fullName evidence="1">Uncharacterized protein</fullName>
    </submittedName>
</protein>
<dbReference type="EMBL" id="CM007890">
    <property type="protein sequence ID" value="OTG38151.1"/>
    <property type="molecule type" value="Genomic_DNA"/>
</dbReference>
<dbReference type="AlphaFoldDB" id="A0A251VTS6"/>
<keyword evidence="2" id="KW-1185">Reference proteome</keyword>
<gene>
    <name evidence="1" type="ORF">HannXRQ_Chr01g0026601</name>
</gene>
<dbReference type="Proteomes" id="UP000215914">
    <property type="component" value="Chromosome 1"/>
</dbReference>
<accession>A0A251VTS6</accession>
<evidence type="ECO:0000313" key="2">
    <source>
        <dbReference type="Proteomes" id="UP000215914"/>
    </source>
</evidence>
<reference evidence="2" key="1">
    <citation type="journal article" date="2017" name="Nature">
        <title>The sunflower genome provides insights into oil metabolism, flowering and Asterid evolution.</title>
        <authorList>
            <person name="Badouin H."/>
            <person name="Gouzy J."/>
            <person name="Grassa C.J."/>
            <person name="Murat F."/>
            <person name="Staton S.E."/>
            <person name="Cottret L."/>
            <person name="Lelandais-Briere C."/>
            <person name="Owens G.L."/>
            <person name="Carrere S."/>
            <person name="Mayjonade B."/>
            <person name="Legrand L."/>
            <person name="Gill N."/>
            <person name="Kane N.C."/>
            <person name="Bowers J.E."/>
            <person name="Hubner S."/>
            <person name="Bellec A."/>
            <person name="Berard A."/>
            <person name="Berges H."/>
            <person name="Blanchet N."/>
            <person name="Boniface M.C."/>
            <person name="Brunel D."/>
            <person name="Catrice O."/>
            <person name="Chaidir N."/>
            <person name="Claudel C."/>
            <person name="Donnadieu C."/>
            <person name="Faraut T."/>
            <person name="Fievet G."/>
            <person name="Helmstetter N."/>
            <person name="King M."/>
            <person name="Knapp S.J."/>
            <person name="Lai Z."/>
            <person name="Le Paslier M.C."/>
            <person name="Lippi Y."/>
            <person name="Lorenzon L."/>
            <person name="Mandel J.R."/>
            <person name="Marage G."/>
            <person name="Marchand G."/>
            <person name="Marquand E."/>
            <person name="Bret-Mestries E."/>
            <person name="Morien E."/>
            <person name="Nambeesan S."/>
            <person name="Nguyen T."/>
            <person name="Pegot-Espagnet P."/>
            <person name="Pouilly N."/>
            <person name="Raftis F."/>
            <person name="Sallet E."/>
            <person name="Schiex T."/>
            <person name="Thomas J."/>
            <person name="Vandecasteele C."/>
            <person name="Vares D."/>
            <person name="Vear F."/>
            <person name="Vautrin S."/>
            <person name="Crespi M."/>
            <person name="Mangin B."/>
            <person name="Burke J.M."/>
            <person name="Salse J."/>
            <person name="Munos S."/>
            <person name="Vincourt P."/>
            <person name="Rieseberg L.H."/>
            <person name="Langlade N.B."/>
        </authorList>
    </citation>
    <scope>NUCLEOTIDE SEQUENCE [LARGE SCALE GENOMIC DNA]</scope>
    <source>
        <strain evidence="2">cv. SF193</strain>
    </source>
</reference>
<name>A0A251VTS6_HELAN</name>
<dbReference type="InParanoid" id="A0A251VTS6"/>